<dbReference type="OrthoDB" id="9787147at2"/>
<reference evidence="5" key="1">
    <citation type="submission" date="2006-02" db="EMBL/GenBank/DDBJ databases">
        <title>Complete sequence of chromosome of Rhodoferax ferrireducens DSM 15236.</title>
        <authorList>
            <person name="Copeland A."/>
            <person name="Lucas S."/>
            <person name="Lapidus A."/>
            <person name="Barry K."/>
            <person name="Detter J.C."/>
            <person name="Glavina del Rio T."/>
            <person name="Hammon N."/>
            <person name="Israni S."/>
            <person name="Pitluck S."/>
            <person name="Brettin T."/>
            <person name="Bruce D."/>
            <person name="Han C."/>
            <person name="Tapia R."/>
            <person name="Gilna P."/>
            <person name="Kiss H."/>
            <person name="Schmutz J."/>
            <person name="Larimer F."/>
            <person name="Land M."/>
            <person name="Kyrpides N."/>
            <person name="Ivanova N."/>
            <person name="Richardson P."/>
        </authorList>
    </citation>
    <scope>NUCLEOTIDE SEQUENCE [LARGE SCALE GENOMIC DNA]</scope>
    <source>
        <strain evidence="5">ATCC BAA-621 / DSM 15236 / T118</strain>
    </source>
</reference>
<dbReference type="RefSeq" id="WP_011466279.1">
    <property type="nucleotide sequence ID" value="NC_007908.1"/>
</dbReference>
<name>Q21R86_ALBFT</name>
<dbReference type="AlphaFoldDB" id="Q21R86"/>
<dbReference type="InterPro" id="IPR011607">
    <property type="entry name" value="MGS-like_dom"/>
</dbReference>
<proteinExistence type="inferred from homology"/>
<dbReference type="PANTHER" id="PTHR30492:SF0">
    <property type="entry name" value="METHYLGLYOXAL SYNTHASE"/>
    <property type="match status" value="1"/>
</dbReference>
<dbReference type="PROSITE" id="PS51855">
    <property type="entry name" value="MGS"/>
    <property type="match status" value="1"/>
</dbReference>
<dbReference type="KEGG" id="rfr:Rfer_4019"/>
<evidence type="ECO:0000256" key="1">
    <source>
        <dbReference type="ARBA" id="ARBA00006287"/>
    </source>
</evidence>
<keyword evidence="2" id="KW-0456">Lyase</keyword>
<dbReference type="PROSITE" id="PS01335">
    <property type="entry name" value="METHYLGLYOXAL_SYNTH"/>
    <property type="match status" value="1"/>
</dbReference>
<feature type="domain" description="MGS-like" evidence="3">
    <location>
        <begin position="147"/>
        <end position="292"/>
    </location>
</feature>
<dbReference type="GO" id="GO:0005829">
    <property type="term" value="C:cytosol"/>
    <property type="evidence" value="ECO:0007669"/>
    <property type="project" value="TreeGrafter"/>
</dbReference>
<dbReference type="InterPro" id="IPR036914">
    <property type="entry name" value="MGS-like_dom_sf"/>
</dbReference>
<dbReference type="PANTHER" id="PTHR30492">
    <property type="entry name" value="METHYLGLYOXAL SYNTHASE"/>
    <property type="match status" value="1"/>
</dbReference>
<comment type="similarity">
    <text evidence="1">Belongs to the methylglyoxal synthase family.</text>
</comment>
<dbReference type="EMBL" id="CP000267">
    <property type="protein sequence ID" value="ABD71717.1"/>
    <property type="molecule type" value="Genomic_DNA"/>
</dbReference>
<dbReference type="eggNOG" id="COG1803">
    <property type="taxonomic scope" value="Bacteria"/>
</dbReference>
<evidence type="ECO:0000256" key="2">
    <source>
        <dbReference type="ARBA" id="ARBA00023239"/>
    </source>
</evidence>
<dbReference type="SUPFAM" id="SSF52335">
    <property type="entry name" value="Methylglyoxal synthase-like"/>
    <property type="match status" value="2"/>
</dbReference>
<gene>
    <name evidence="4" type="ordered locus">Rfer_4019</name>
</gene>
<protein>
    <recommendedName>
        <fullName evidence="3">MGS-like domain-containing protein</fullName>
    </recommendedName>
</protein>
<evidence type="ECO:0000313" key="5">
    <source>
        <dbReference type="Proteomes" id="UP000008332"/>
    </source>
</evidence>
<keyword evidence="5" id="KW-1185">Reference proteome</keyword>
<dbReference type="STRING" id="338969.Rfer_4019"/>
<dbReference type="GO" id="GO:0019242">
    <property type="term" value="P:methylglyoxal biosynthetic process"/>
    <property type="evidence" value="ECO:0007669"/>
    <property type="project" value="InterPro"/>
</dbReference>
<dbReference type="InterPro" id="IPR004363">
    <property type="entry name" value="Methylgl_synth"/>
</dbReference>
<evidence type="ECO:0000259" key="3">
    <source>
        <dbReference type="PROSITE" id="PS51855"/>
    </source>
</evidence>
<dbReference type="NCBIfam" id="NF003559">
    <property type="entry name" value="PRK05234.1"/>
    <property type="match status" value="1"/>
</dbReference>
<accession>Q21R86</accession>
<dbReference type="Gene3D" id="3.40.50.1380">
    <property type="entry name" value="Methylglyoxal synthase-like domain"/>
    <property type="match status" value="2"/>
</dbReference>
<dbReference type="Proteomes" id="UP000008332">
    <property type="component" value="Chromosome"/>
</dbReference>
<dbReference type="HOGENOM" id="CLU_082725_0_0_4"/>
<dbReference type="GO" id="GO:0008929">
    <property type="term" value="F:methylglyoxal synthase activity"/>
    <property type="evidence" value="ECO:0007669"/>
    <property type="project" value="InterPro"/>
</dbReference>
<evidence type="ECO:0000313" key="4">
    <source>
        <dbReference type="EMBL" id="ABD71717.1"/>
    </source>
</evidence>
<dbReference type="InterPro" id="IPR018148">
    <property type="entry name" value="Methylglyoxal_synth_AS"/>
</dbReference>
<organism evidence="4 5">
    <name type="scientific">Albidiferax ferrireducens (strain ATCC BAA-621 / DSM 15236 / T118)</name>
    <name type="common">Rhodoferax ferrireducens</name>
    <dbReference type="NCBI Taxonomy" id="338969"/>
    <lineage>
        <taxon>Bacteria</taxon>
        <taxon>Pseudomonadati</taxon>
        <taxon>Pseudomonadota</taxon>
        <taxon>Betaproteobacteria</taxon>
        <taxon>Burkholderiales</taxon>
        <taxon>Comamonadaceae</taxon>
        <taxon>Rhodoferax</taxon>
    </lineage>
</organism>
<sequence length="292" mass="31497">MNFGLVAHRLHRLGPDSSLLRWARACEPGLQALGLGLHATGGAYDALSKYKLLDGQLHPVGNGRDGGLMRLVSRMAGGLAPQAALDGVFFLVDPVDPTSIYPEAQALKRQCVIHGKPFVSTLAGAMEWVAVELTNAGLHTLCVPETAPLFALESQVAALVAHDALKDQMVAFAAEHFDTLSRFAGRVATGTTGKRLNDMAWSRGWPQTQPWVTCYQSGPLGGDAQIAELVLDQRCQKVIFFEDPHVARQHEADIQLLERAVCSAQHATTCFNTPTMARRWAQAVMRGPGTPA</sequence>